<organism evidence="3 4">
    <name type="scientific">Saccharothrix variisporea</name>
    <dbReference type="NCBI Taxonomy" id="543527"/>
    <lineage>
        <taxon>Bacteria</taxon>
        <taxon>Bacillati</taxon>
        <taxon>Actinomycetota</taxon>
        <taxon>Actinomycetes</taxon>
        <taxon>Pseudonocardiales</taxon>
        <taxon>Pseudonocardiaceae</taxon>
        <taxon>Saccharothrix</taxon>
    </lineage>
</organism>
<name>A0A495X7B6_9PSEU</name>
<dbReference type="NCBIfam" id="NF033516">
    <property type="entry name" value="transpos_IS3"/>
    <property type="match status" value="1"/>
</dbReference>
<dbReference type="Proteomes" id="UP000272729">
    <property type="component" value="Unassembled WGS sequence"/>
</dbReference>
<reference evidence="3 4" key="1">
    <citation type="submission" date="2018-10" db="EMBL/GenBank/DDBJ databases">
        <title>Sequencing the genomes of 1000 actinobacteria strains.</title>
        <authorList>
            <person name="Klenk H.-P."/>
        </authorList>
    </citation>
    <scope>NUCLEOTIDE SEQUENCE [LARGE SCALE GENOMIC DNA]</scope>
    <source>
        <strain evidence="3 4">DSM 43911</strain>
    </source>
</reference>
<sequence>MTAKYAFIASEEGNHSVASMCRWSKVSRSGYYAWRDREPSATARRREALRAGIRSCFEYSDGTYGYRRVHAELARRGTVADPGTVRTIMRGLGLVACQPRPWRPVTTVAGDTAALPDLVRRDFTADAPAAKLVGDITYIRTWEGWLYLATVLDCHSKKVVGYAMADHLRTELVTDALRMAARNLPFRRGETIFHSDRGTQYLSAEFAALADELGVRRSVGRTGNCYDNAWAESFNGTLKNERVNRTEYPTREHARKDVTAYIELRNNQIRLHSGIAYRTPNEVESAWFSRNQAA</sequence>
<dbReference type="InterPro" id="IPR025948">
    <property type="entry name" value="HTH-like_dom"/>
</dbReference>
<dbReference type="SUPFAM" id="SSF53098">
    <property type="entry name" value="Ribonuclease H-like"/>
    <property type="match status" value="1"/>
</dbReference>
<evidence type="ECO:0000256" key="1">
    <source>
        <dbReference type="ARBA" id="ARBA00002286"/>
    </source>
</evidence>
<dbReference type="InterPro" id="IPR012337">
    <property type="entry name" value="RNaseH-like_sf"/>
</dbReference>
<dbReference type="GO" id="GO:0015074">
    <property type="term" value="P:DNA integration"/>
    <property type="evidence" value="ECO:0007669"/>
    <property type="project" value="InterPro"/>
</dbReference>
<evidence type="ECO:0000313" key="4">
    <source>
        <dbReference type="Proteomes" id="UP000272729"/>
    </source>
</evidence>
<dbReference type="InterPro" id="IPR001584">
    <property type="entry name" value="Integrase_cat-core"/>
</dbReference>
<comment type="caution">
    <text evidence="3">The sequence shown here is derived from an EMBL/GenBank/DDBJ whole genome shotgun (WGS) entry which is preliminary data.</text>
</comment>
<dbReference type="InterPro" id="IPR036397">
    <property type="entry name" value="RNaseH_sf"/>
</dbReference>
<dbReference type="InterPro" id="IPR048020">
    <property type="entry name" value="Transpos_IS3"/>
</dbReference>
<dbReference type="PROSITE" id="PS50994">
    <property type="entry name" value="INTEGRASE"/>
    <property type="match status" value="1"/>
</dbReference>
<evidence type="ECO:0000259" key="2">
    <source>
        <dbReference type="PROSITE" id="PS50994"/>
    </source>
</evidence>
<dbReference type="EMBL" id="RBXR01000001">
    <property type="protein sequence ID" value="RKT69882.1"/>
    <property type="molecule type" value="Genomic_DNA"/>
</dbReference>
<dbReference type="Pfam" id="PF00665">
    <property type="entry name" value="rve"/>
    <property type="match status" value="1"/>
</dbReference>
<feature type="domain" description="Integrase catalytic" evidence="2">
    <location>
        <begin position="124"/>
        <end position="288"/>
    </location>
</feature>
<gene>
    <name evidence="3" type="ORF">DFJ66_3120</name>
</gene>
<keyword evidence="4" id="KW-1185">Reference proteome</keyword>
<dbReference type="PANTHER" id="PTHR46889:SF4">
    <property type="entry name" value="TRANSPOSASE INSO FOR INSERTION SEQUENCE ELEMENT IS911B-RELATED"/>
    <property type="match status" value="1"/>
</dbReference>
<comment type="function">
    <text evidence="1">Involved in the transposition of the insertion sequence.</text>
</comment>
<dbReference type="Pfam" id="PF13276">
    <property type="entry name" value="HTH_21"/>
    <property type="match status" value="1"/>
</dbReference>
<dbReference type="InterPro" id="IPR050900">
    <property type="entry name" value="Transposase_IS3/IS150/IS904"/>
</dbReference>
<protein>
    <submittedName>
        <fullName evidence="3">Transposase InsO family protein</fullName>
    </submittedName>
</protein>
<proteinExistence type="predicted"/>
<dbReference type="AlphaFoldDB" id="A0A495X7B6"/>
<evidence type="ECO:0000313" key="3">
    <source>
        <dbReference type="EMBL" id="RKT69882.1"/>
    </source>
</evidence>
<dbReference type="PANTHER" id="PTHR46889">
    <property type="entry name" value="TRANSPOSASE INSF FOR INSERTION SEQUENCE IS3B-RELATED"/>
    <property type="match status" value="1"/>
</dbReference>
<dbReference type="Pfam" id="PF13333">
    <property type="entry name" value="rve_2"/>
    <property type="match status" value="1"/>
</dbReference>
<accession>A0A495X7B6</accession>
<dbReference type="Gene3D" id="3.30.420.10">
    <property type="entry name" value="Ribonuclease H-like superfamily/Ribonuclease H"/>
    <property type="match status" value="1"/>
</dbReference>
<dbReference type="GO" id="GO:0003676">
    <property type="term" value="F:nucleic acid binding"/>
    <property type="evidence" value="ECO:0007669"/>
    <property type="project" value="InterPro"/>
</dbReference>